<feature type="transmembrane region" description="Helical" evidence="1">
    <location>
        <begin position="6"/>
        <end position="28"/>
    </location>
</feature>
<keyword evidence="3" id="KW-1185">Reference proteome</keyword>
<evidence type="ECO:0000313" key="2">
    <source>
        <dbReference type="EMBL" id="BCK88526.1"/>
    </source>
</evidence>
<proteinExistence type="predicted"/>
<keyword evidence="1" id="KW-0472">Membrane</keyword>
<dbReference type="KEGG" id="seme:MIZ01_2330"/>
<feature type="transmembrane region" description="Helical" evidence="1">
    <location>
        <begin position="49"/>
        <end position="70"/>
    </location>
</feature>
<keyword evidence="1" id="KW-1133">Transmembrane helix</keyword>
<evidence type="ECO:0000256" key="1">
    <source>
        <dbReference type="SAM" id="Phobius"/>
    </source>
</evidence>
<dbReference type="Proteomes" id="UP001320326">
    <property type="component" value="Chromosome"/>
</dbReference>
<organism evidence="2 3">
    <name type="scientific">Sideroxyarcus emersonii</name>
    <dbReference type="NCBI Taxonomy" id="2764705"/>
    <lineage>
        <taxon>Bacteria</taxon>
        <taxon>Pseudomonadati</taxon>
        <taxon>Pseudomonadota</taxon>
        <taxon>Betaproteobacteria</taxon>
        <taxon>Nitrosomonadales</taxon>
        <taxon>Gallionellaceae</taxon>
        <taxon>Sideroxyarcus</taxon>
    </lineage>
</organism>
<name>A0AAN1XBN9_9PROT</name>
<protein>
    <submittedName>
        <fullName evidence="2">Uncharacterized protein</fullName>
    </submittedName>
</protein>
<reference evidence="2 3" key="1">
    <citation type="journal article" date="2022" name="Int. J. Syst. Evol. Microbiol.">
        <title>&lt;i&gt;Sideroxyarcus emersonii&lt;/i&gt; gen. nov. sp. nov., a neutrophilic, microaerobic iron- and thiosulfate-oxidizing bacterium isolated from iron-rich wetland sediment.</title>
        <authorList>
            <person name="Kato S."/>
            <person name="Itoh T."/>
            <person name="Iino T."/>
            <person name="Ohkuma M."/>
        </authorList>
    </citation>
    <scope>NUCLEOTIDE SEQUENCE [LARGE SCALE GENOMIC DNA]</scope>
    <source>
        <strain evidence="2 3">MIZ01</strain>
    </source>
</reference>
<evidence type="ECO:0000313" key="3">
    <source>
        <dbReference type="Proteomes" id="UP001320326"/>
    </source>
</evidence>
<keyword evidence="1" id="KW-0812">Transmembrane</keyword>
<dbReference type="RefSeq" id="WP_237247044.1">
    <property type="nucleotide sequence ID" value="NZ_AP023423.1"/>
</dbReference>
<gene>
    <name evidence="2" type="ORF">MIZ01_2330</name>
</gene>
<dbReference type="EMBL" id="AP023423">
    <property type="protein sequence ID" value="BCK88526.1"/>
    <property type="molecule type" value="Genomic_DNA"/>
</dbReference>
<sequence>MKIDWGLVVVLLCVSIPALIVFGAYFWSRRNERKARQDGSRFLGTQMDIAILVFGILVLLVLASWIHQAFTGS</sequence>
<dbReference type="AlphaFoldDB" id="A0AAN1XBN9"/>
<accession>A0AAN1XBN9</accession>